<evidence type="ECO:0000313" key="2">
    <source>
        <dbReference type="EMBL" id="GAQ91205.1"/>
    </source>
</evidence>
<dbReference type="InterPro" id="IPR008598">
    <property type="entry name" value="Di19_Zn-bd"/>
</dbReference>
<dbReference type="AlphaFoldDB" id="A0A1Y1IK22"/>
<dbReference type="Proteomes" id="UP000054558">
    <property type="component" value="Unassembled WGS sequence"/>
</dbReference>
<dbReference type="EMBL" id="DF237692">
    <property type="protein sequence ID" value="GAQ91205.1"/>
    <property type="molecule type" value="Genomic_DNA"/>
</dbReference>
<evidence type="ECO:0000313" key="3">
    <source>
        <dbReference type="Proteomes" id="UP000054558"/>
    </source>
</evidence>
<dbReference type="OMA" id="LWISRLM"/>
<proteinExistence type="predicted"/>
<reference evidence="2 3" key="1">
    <citation type="journal article" date="2014" name="Nat. Commun.">
        <title>Klebsormidium flaccidum genome reveals primary factors for plant terrestrial adaptation.</title>
        <authorList>
            <person name="Hori K."/>
            <person name="Maruyama F."/>
            <person name="Fujisawa T."/>
            <person name="Togashi T."/>
            <person name="Yamamoto N."/>
            <person name="Seo M."/>
            <person name="Sato S."/>
            <person name="Yamada T."/>
            <person name="Mori H."/>
            <person name="Tajima N."/>
            <person name="Moriyama T."/>
            <person name="Ikeuchi M."/>
            <person name="Watanabe M."/>
            <person name="Wada H."/>
            <person name="Kobayashi K."/>
            <person name="Saito M."/>
            <person name="Masuda T."/>
            <person name="Sasaki-Sekimoto Y."/>
            <person name="Mashiguchi K."/>
            <person name="Awai K."/>
            <person name="Shimojima M."/>
            <person name="Masuda S."/>
            <person name="Iwai M."/>
            <person name="Nobusawa T."/>
            <person name="Narise T."/>
            <person name="Kondo S."/>
            <person name="Saito H."/>
            <person name="Sato R."/>
            <person name="Murakawa M."/>
            <person name="Ihara Y."/>
            <person name="Oshima-Yamada Y."/>
            <person name="Ohtaka K."/>
            <person name="Satoh M."/>
            <person name="Sonobe K."/>
            <person name="Ishii M."/>
            <person name="Ohtani R."/>
            <person name="Kanamori-Sato M."/>
            <person name="Honoki R."/>
            <person name="Miyazaki D."/>
            <person name="Mochizuki H."/>
            <person name="Umetsu J."/>
            <person name="Higashi K."/>
            <person name="Shibata D."/>
            <person name="Kamiya Y."/>
            <person name="Sato N."/>
            <person name="Nakamura Y."/>
            <person name="Tabata S."/>
            <person name="Ida S."/>
            <person name="Kurokawa K."/>
            <person name="Ohta H."/>
        </authorList>
    </citation>
    <scope>NUCLEOTIDE SEQUENCE [LARGE SCALE GENOMIC DNA]</scope>
    <source>
        <strain evidence="2 3">NIES-2285</strain>
    </source>
</reference>
<gene>
    <name evidence="2" type="ORF">KFL_007430020</name>
</gene>
<name>A0A1Y1IK22_KLENI</name>
<dbReference type="OrthoDB" id="6270329at2759"/>
<organism evidence="2 3">
    <name type="scientific">Klebsormidium nitens</name>
    <name type="common">Green alga</name>
    <name type="synonym">Ulothrix nitens</name>
    <dbReference type="NCBI Taxonomy" id="105231"/>
    <lineage>
        <taxon>Eukaryota</taxon>
        <taxon>Viridiplantae</taxon>
        <taxon>Streptophyta</taxon>
        <taxon>Klebsormidiophyceae</taxon>
        <taxon>Klebsormidiales</taxon>
        <taxon>Klebsormidiaceae</taxon>
        <taxon>Klebsormidium</taxon>
    </lineage>
</organism>
<evidence type="ECO:0000259" key="1">
    <source>
        <dbReference type="Pfam" id="PF05605"/>
    </source>
</evidence>
<sequence length="233" mass="25344">MSAAAEAALAELCNRVGGGKRHFEQILQHLRETDSRTAGDLERQLGIVLMEDAEAGDCEDDYPCPGCEDDFDLPSLCSHMEEEHPELLEEEVDCPVCGRLVRKDVVGHMLSEHVQFSRDRSRRRSGRASSLVESLSLLSNARKGGSSLMVERGTGAASHRKDADESFLPALADSLIAEEAAKARGGESQPAATLNPSVGANWTAEEKQEHYEQAVLRAQFVQGLVISTLLKDS</sequence>
<keyword evidence="3" id="KW-1185">Reference proteome</keyword>
<dbReference type="InterPro" id="IPR033347">
    <property type="entry name" value="Di19"/>
</dbReference>
<dbReference type="Pfam" id="PF05605">
    <property type="entry name" value="zf-Di19"/>
    <property type="match status" value="1"/>
</dbReference>
<protein>
    <submittedName>
        <fullName evidence="2">Putative drought-responsive family protein</fullName>
    </submittedName>
</protein>
<accession>A0A1Y1IK22</accession>
<dbReference type="PANTHER" id="PTHR31875">
    <property type="entry name" value="PROTEIN DEHYDRATION-INDUCED 19"/>
    <property type="match status" value="1"/>
</dbReference>
<dbReference type="PANTHER" id="PTHR31875:SF6">
    <property type="entry name" value="PROTEIN DEHYDRATION-INDUCED 19"/>
    <property type="match status" value="1"/>
</dbReference>
<feature type="domain" description="Di19 zinc-binding" evidence="1">
    <location>
        <begin position="61"/>
        <end position="113"/>
    </location>
</feature>